<keyword evidence="9 14" id="KW-0472">Membrane</keyword>
<feature type="compositionally biased region" description="Basic and acidic residues" evidence="13">
    <location>
        <begin position="521"/>
        <end position="532"/>
    </location>
</feature>
<dbReference type="Proteomes" id="UP001590951">
    <property type="component" value="Unassembled WGS sequence"/>
</dbReference>
<feature type="transmembrane region" description="Helical" evidence="14">
    <location>
        <begin position="249"/>
        <end position="268"/>
    </location>
</feature>
<feature type="transmembrane region" description="Helical" evidence="14">
    <location>
        <begin position="421"/>
        <end position="439"/>
    </location>
</feature>
<dbReference type="PANTHER" id="PTHR31201">
    <property type="entry name" value="OS01G0585100 PROTEIN"/>
    <property type="match status" value="1"/>
</dbReference>
<feature type="compositionally biased region" description="Polar residues" evidence="13">
    <location>
        <begin position="1"/>
        <end position="22"/>
    </location>
</feature>
<gene>
    <name evidence="15" type="ORF">ABVK25_004362</name>
</gene>
<protein>
    <recommendedName>
        <fullName evidence="3">Glycerophosphocholine acyltransferase 1</fullName>
    </recommendedName>
</protein>
<evidence type="ECO:0000256" key="7">
    <source>
        <dbReference type="ARBA" id="ARBA00022989"/>
    </source>
</evidence>
<evidence type="ECO:0000256" key="10">
    <source>
        <dbReference type="ARBA" id="ARBA00023209"/>
    </source>
</evidence>
<evidence type="ECO:0000256" key="1">
    <source>
        <dbReference type="ARBA" id="ARBA00004141"/>
    </source>
</evidence>
<evidence type="ECO:0000256" key="3">
    <source>
        <dbReference type="ARBA" id="ARBA00019082"/>
    </source>
</evidence>
<evidence type="ECO:0000256" key="8">
    <source>
        <dbReference type="ARBA" id="ARBA00023098"/>
    </source>
</evidence>
<evidence type="ECO:0000313" key="15">
    <source>
        <dbReference type="EMBL" id="KAL2055554.1"/>
    </source>
</evidence>
<proteinExistence type="inferred from homology"/>
<dbReference type="InterPro" id="IPR021261">
    <property type="entry name" value="GPCAT"/>
</dbReference>
<dbReference type="Pfam" id="PF10998">
    <property type="entry name" value="DUF2838"/>
    <property type="match status" value="1"/>
</dbReference>
<evidence type="ECO:0000313" key="16">
    <source>
        <dbReference type="Proteomes" id="UP001590951"/>
    </source>
</evidence>
<evidence type="ECO:0000256" key="6">
    <source>
        <dbReference type="ARBA" id="ARBA00022692"/>
    </source>
</evidence>
<evidence type="ECO:0000256" key="14">
    <source>
        <dbReference type="SAM" id="Phobius"/>
    </source>
</evidence>
<feature type="transmembrane region" description="Helical" evidence="14">
    <location>
        <begin position="221"/>
        <end position="243"/>
    </location>
</feature>
<comment type="caution">
    <text evidence="15">The sequence shown here is derived from an EMBL/GenBank/DDBJ whole genome shotgun (WGS) entry which is preliminary data.</text>
</comment>
<evidence type="ECO:0000256" key="4">
    <source>
        <dbReference type="ARBA" id="ARBA00022516"/>
    </source>
</evidence>
<keyword evidence="12" id="KW-0012">Acyltransferase</keyword>
<sequence length="532" mass="60956">MSEAVNPTSDHLSSNDTLSPEATRSSTHGSSTSSANGGSPPMNAKTPEGSSPMSSPSLLSRNGSMSDFSGYQEEWETPPETLTLFDLLDNLALPTRLEKWQLKLSAQTDKVRRQREKLKLSTFTAKDKVVEEWRRRLPPPDEQLEKYRKRMRQSVDRLGSKWNNAKNVTAREKVSFIAGVLNIFISGYLIGGYPEYFYYWFTAQLCYFMPIRYYTYQKRGYHYFLADMCYFVNLLLFLTIWVAPSSKRLFISTYCLAYGNNAVAIAMWRNSMVFHSLDKVTSLFIHIMPPVTLHCLVHLTSPETQLARFPGLYAIKYSTPESNMHYSLLGMVTWSSVLYAIWQLSYHFFITVRRREKIAAGRPTSFTWLRRSYAHSWIGRLILGLPQPLQEPGFMLTQYLYALGSMLPCPIWLWYRWPSAVFLLALFSWSIYNGATYYIDVFGTRFQKELEQMKKDVAKWQASPEVFSSPLMTPKPQDGAATPQPIGVDDPSNKNGHKRSEGSIDQIPLLDTQHEGSTATEKFDGGDVRERK</sequence>
<reference evidence="15 16" key="1">
    <citation type="submission" date="2024-09" db="EMBL/GenBank/DDBJ databases">
        <title>Rethinking Asexuality: The Enigmatic Case of Functional Sexual Genes in Lepraria (Stereocaulaceae).</title>
        <authorList>
            <person name="Doellman M."/>
            <person name="Sun Y."/>
            <person name="Barcenas-Pena A."/>
            <person name="Lumbsch H.T."/>
            <person name="Grewe F."/>
        </authorList>
    </citation>
    <scope>NUCLEOTIDE SEQUENCE [LARGE SCALE GENOMIC DNA]</scope>
    <source>
        <strain evidence="15 16">Grewe 0041</strain>
    </source>
</reference>
<feature type="region of interest" description="Disordered" evidence="13">
    <location>
        <begin position="1"/>
        <end position="73"/>
    </location>
</feature>
<keyword evidence="10" id="KW-0594">Phospholipid biosynthesis</keyword>
<feature type="compositionally biased region" description="Low complexity" evidence="13">
    <location>
        <begin position="23"/>
        <end position="39"/>
    </location>
</feature>
<comment type="subcellular location">
    <subcellularLocation>
        <location evidence="1">Membrane</location>
        <topology evidence="1">Multi-pass membrane protein</topology>
    </subcellularLocation>
</comment>
<feature type="transmembrane region" description="Helical" evidence="14">
    <location>
        <begin position="174"/>
        <end position="191"/>
    </location>
</feature>
<evidence type="ECO:0000256" key="13">
    <source>
        <dbReference type="SAM" id="MobiDB-lite"/>
    </source>
</evidence>
<feature type="compositionally biased region" description="Low complexity" evidence="13">
    <location>
        <begin position="50"/>
        <end position="60"/>
    </location>
</feature>
<feature type="transmembrane region" description="Helical" evidence="14">
    <location>
        <begin position="326"/>
        <end position="349"/>
    </location>
</feature>
<feature type="region of interest" description="Disordered" evidence="13">
    <location>
        <begin position="467"/>
        <end position="532"/>
    </location>
</feature>
<keyword evidence="8" id="KW-0443">Lipid metabolism</keyword>
<keyword evidence="11" id="KW-1208">Phospholipid metabolism</keyword>
<dbReference type="EMBL" id="JBHFEH010000011">
    <property type="protein sequence ID" value="KAL2055554.1"/>
    <property type="molecule type" value="Genomic_DNA"/>
</dbReference>
<comment type="similarity">
    <text evidence="2">Belongs to the GPC1 family.</text>
</comment>
<evidence type="ECO:0000256" key="2">
    <source>
        <dbReference type="ARBA" id="ARBA00006675"/>
    </source>
</evidence>
<organism evidence="15 16">
    <name type="scientific">Lepraria finkii</name>
    <dbReference type="NCBI Taxonomy" id="1340010"/>
    <lineage>
        <taxon>Eukaryota</taxon>
        <taxon>Fungi</taxon>
        <taxon>Dikarya</taxon>
        <taxon>Ascomycota</taxon>
        <taxon>Pezizomycotina</taxon>
        <taxon>Lecanoromycetes</taxon>
        <taxon>OSLEUM clade</taxon>
        <taxon>Lecanoromycetidae</taxon>
        <taxon>Lecanorales</taxon>
        <taxon>Lecanorineae</taxon>
        <taxon>Stereocaulaceae</taxon>
        <taxon>Lepraria</taxon>
    </lineage>
</organism>
<keyword evidence="6 14" id="KW-0812">Transmembrane</keyword>
<keyword evidence="7 14" id="KW-1133">Transmembrane helix</keyword>
<name>A0ABR4BCH3_9LECA</name>
<evidence type="ECO:0000256" key="5">
    <source>
        <dbReference type="ARBA" id="ARBA00022679"/>
    </source>
</evidence>
<evidence type="ECO:0000256" key="11">
    <source>
        <dbReference type="ARBA" id="ARBA00023264"/>
    </source>
</evidence>
<dbReference type="PANTHER" id="PTHR31201:SF1">
    <property type="entry name" value="GLYCEROPHOSPHOCHOLINE ACYLTRANSFERASE 1"/>
    <property type="match status" value="1"/>
</dbReference>
<evidence type="ECO:0000256" key="9">
    <source>
        <dbReference type="ARBA" id="ARBA00023136"/>
    </source>
</evidence>
<accession>A0ABR4BCH3</accession>
<keyword evidence="16" id="KW-1185">Reference proteome</keyword>
<keyword evidence="4" id="KW-0444">Lipid biosynthesis</keyword>
<evidence type="ECO:0000256" key="12">
    <source>
        <dbReference type="ARBA" id="ARBA00023315"/>
    </source>
</evidence>
<keyword evidence="5" id="KW-0808">Transferase</keyword>